<name>A0A2T4YMT7_9SPHN</name>
<organism evidence="1 2">
    <name type="scientific">Sphingomonas aerolata</name>
    <dbReference type="NCBI Taxonomy" id="185951"/>
    <lineage>
        <taxon>Bacteria</taxon>
        <taxon>Pseudomonadati</taxon>
        <taxon>Pseudomonadota</taxon>
        <taxon>Alphaproteobacteria</taxon>
        <taxon>Sphingomonadales</taxon>
        <taxon>Sphingomonadaceae</taxon>
        <taxon>Sphingomonas</taxon>
    </lineage>
</organism>
<reference evidence="1 2" key="1">
    <citation type="submission" date="2018-04" db="EMBL/GenBank/DDBJ databases">
        <title>Genomic Encyclopedia of Type Strains, Phase III (KMG-III): the genomes of soil and plant-associated and newly described type strains.</title>
        <authorList>
            <person name="Whitman W."/>
        </authorList>
    </citation>
    <scope>NUCLEOTIDE SEQUENCE [LARGE SCALE GENOMIC DNA]</scope>
    <source>
        <strain evidence="1 2">NW12</strain>
    </source>
</reference>
<dbReference type="Gene3D" id="3.40.630.40">
    <property type="entry name" value="Zn-dependent exopeptidases"/>
    <property type="match status" value="1"/>
</dbReference>
<gene>
    <name evidence="1" type="ORF">C8J24_2928</name>
</gene>
<evidence type="ECO:0000313" key="2">
    <source>
        <dbReference type="Proteomes" id="UP000240996"/>
    </source>
</evidence>
<proteinExistence type="predicted"/>
<dbReference type="InterPro" id="IPR011227">
    <property type="entry name" value="UCP029730"/>
</dbReference>
<comment type="caution">
    <text evidence="1">The sequence shown here is derived from an EMBL/GenBank/DDBJ whole genome shotgun (WGS) entry which is preliminary data.</text>
</comment>
<keyword evidence="1" id="KW-0378">Hydrolase</keyword>
<protein>
    <submittedName>
        <fullName evidence="1">Putative N-formylglutamate amidohydrolase</fullName>
    </submittedName>
</protein>
<dbReference type="PIRSF" id="PIRSF029730">
    <property type="entry name" value="UCP029730"/>
    <property type="match status" value="1"/>
</dbReference>
<keyword evidence="2" id="KW-1185">Reference proteome</keyword>
<dbReference type="SUPFAM" id="SSF53187">
    <property type="entry name" value="Zn-dependent exopeptidases"/>
    <property type="match status" value="1"/>
</dbReference>
<accession>A0A2T4YMT7</accession>
<dbReference type="Pfam" id="PF05013">
    <property type="entry name" value="FGase"/>
    <property type="match status" value="1"/>
</dbReference>
<dbReference type="InterPro" id="IPR007709">
    <property type="entry name" value="N-FG_amidohydro"/>
</dbReference>
<dbReference type="GO" id="GO:0016787">
    <property type="term" value="F:hydrolase activity"/>
    <property type="evidence" value="ECO:0007669"/>
    <property type="project" value="UniProtKB-KW"/>
</dbReference>
<dbReference type="Proteomes" id="UP000240996">
    <property type="component" value="Unassembled WGS sequence"/>
</dbReference>
<dbReference type="RefSeq" id="WP_107933463.1">
    <property type="nucleotide sequence ID" value="NZ_PZZN01000003.1"/>
</dbReference>
<evidence type="ECO:0000313" key="1">
    <source>
        <dbReference type="EMBL" id="PTM44719.1"/>
    </source>
</evidence>
<dbReference type="AlphaFoldDB" id="A0A2T4YMT7"/>
<sequence length="265" mass="28245">MTNRTEGPLIAAGDRPPTVIVNPKGASSFLLIGDHAGNSVPVSLGSLGLDDAELGRHIGWDIGVGEVGRLLANRLDAVFIHQTYSRLVVDCNRSETQPDAIAETSDGTPIPGNRDLSEADRAARYAVIHAPYHAAIAAEIARRDAAGQPTILVALHSFTPAMRGADGAGLRPWHIGILHDGGDTRFALAMLEVLAGEPDLVVGDNEPYRMDLIDYTIPRHAYPARRLYAEIEIRQDLIGAPEGCAAWAERVASALTSASPRVRSA</sequence>
<dbReference type="EMBL" id="PZZN01000003">
    <property type="protein sequence ID" value="PTM44719.1"/>
    <property type="molecule type" value="Genomic_DNA"/>
</dbReference>